<dbReference type="Proteomes" id="UP000192247">
    <property type="component" value="Unassembled WGS sequence"/>
</dbReference>
<dbReference type="OrthoDB" id="43580at2759"/>
<dbReference type="InterPro" id="IPR050716">
    <property type="entry name" value="MAGUK"/>
</dbReference>
<feature type="domain" description="Guanylate kinase-like" evidence="1">
    <location>
        <begin position="1"/>
        <end position="77"/>
    </location>
</feature>
<organism evidence="2 3">
    <name type="scientific">Tropilaelaps mercedesae</name>
    <dbReference type="NCBI Taxonomy" id="418985"/>
    <lineage>
        <taxon>Eukaryota</taxon>
        <taxon>Metazoa</taxon>
        <taxon>Ecdysozoa</taxon>
        <taxon>Arthropoda</taxon>
        <taxon>Chelicerata</taxon>
        <taxon>Arachnida</taxon>
        <taxon>Acari</taxon>
        <taxon>Parasitiformes</taxon>
        <taxon>Mesostigmata</taxon>
        <taxon>Gamasina</taxon>
        <taxon>Dermanyssoidea</taxon>
        <taxon>Laelapidae</taxon>
        <taxon>Tropilaelaps</taxon>
    </lineage>
</organism>
<proteinExistence type="predicted"/>
<dbReference type="InterPro" id="IPR008145">
    <property type="entry name" value="GK/Ca_channel_bsu"/>
</dbReference>
<protein>
    <submittedName>
        <fullName evidence="2">MAGUK p55 subfamily member 5-like</fullName>
    </submittedName>
</protein>
<feature type="non-terminal residue" evidence="2">
    <location>
        <position position="1"/>
    </location>
</feature>
<dbReference type="EMBL" id="MNPL01011261">
    <property type="protein sequence ID" value="OQR72681.1"/>
    <property type="molecule type" value="Genomic_DNA"/>
</dbReference>
<evidence type="ECO:0000259" key="1">
    <source>
        <dbReference type="PROSITE" id="PS50052"/>
    </source>
</evidence>
<dbReference type="PROSITE" id="PS50052">
    <property type="entry name" value="GUANYLATE_KINASE_2"/>
    <property type="match status" value="1"/>
</dbReference>
<sequence>ILKKSDLKPYVVFVAPPSLEKLRQNRAKVGASVKIEELKEIVERAREIEDRYGNYFDMVLINSDTERAYQELLKDIATLEREPQWVPAVWLANEP</sequence>
<dbReference type="STRING" id="418985.A0A1V9XGX7"/>
<dbReference type="InParanoid" id="A0A1V9XGX7"/>
<reference evidence="2 3" key="1">
    <citation type="journal article" date="2017" name="Gigascience">
        <title>Draft genome of the honey bee ectoparasitic mite, Tropilaelaps mercedesae, is shaped by the parasitic life history.</title>
        <authorList>
            <person name="Dong X."/>
            <person name="Armstrong S.D."/>
            <person name="Xia D."/>
            <person name="Makepeace B.L."/>
            <person name="Darby A.C."/>
            <person name="Kadowaki T."/>
        </authorList>
    </citation>
    <scope>NUCLEOTIDE SEQUENCE [LARGE SCALE GENOMIC DNA]</scope>
    <source>
        <strain evidence="2">Wuxi-XJTLU</strain>
    </source>
</reference>
<dbReference type="InterPro" id="IPR008144">
    <property type="entry name" value="Guanylate_kin-like_dom"/>
</dbReference>
<name>A0A1V9XGX7_9ACAR</name>
<dbReference type="AlphaFoldDB" id="A0A1V9XGX7"/>
<gene>
    <name evidence="2" type="ORF">BIW11_01256</name>
</gene>
<dbReference type="SUPFAM" id="SSF52540">
    <property type="entry name" value="P-loop containing nucleoside triphosphate hydrolases"/>
    <property type="match status" value="1"/>
</dbReference>
<accession>A0A1V9XGX7</accession>
<dbReference type="Pfam" id="PF00625">
    <property type="entry name" value="Guanylate_kin"/>
    <property type="match status" value="1"/>
</dbReference>
<dbReference type="PANTHER" id="PTHR23122">
    <property type="entry name" value="MEMBRANE-ASSOCIATED GUANYLATE KINASE MAGUK"/>
    <property type="match status" value="1"/>
</dbReference>
<dbReference type="InterPro" id="IPR027417">
    <property type="entry name" value="P-loop_NTPase"/>
</dbReference>
<keyword evidence="3" id="KW-1185">Reference proteome</keyword>
<dbReference type="Gene3D" id="3.40.50.300">
    <property type="entry name" value="P-loop containing nucleotide triphosphate hydrolases"/>
    <property type="match status" value="1"/>
</dbReference>
<evidence type="ECO:0000313" key="2">
    <source>
        <dbReference type="EMBL" id="OQR72681.1"/>
    </source>
</evidence>
<comment type="caution">
    <text evidence="2">The sequence shown here is derived from an EMBL/GenBank/DDBJ whole genome shotgun (WGS) entry which is preliminary data.</text>
</comment>
<evidence type="ECO:0000313" key="3">
    <source>
        <dbReference type="Proteomes" id="UP000192247"/>
    </source>
</evidence>